<evidence type="ECO:0000313" key="1">
    <source>
        <dbReference type="EMBL" id="MBT1696049.1"/>
    </source>
</evidence>
<reference evidence="1 2" key="1">
    <citation type="submission" date="2021-05" db="EMBL/GenBank/DDBJ databases">
        <title>A Polyphasic approach of four new species of the genus Ohtaekwangia: Ohtaekwangia histidinii sp. nov., Ohtaekwangia cretensis sp. nov., Ohtaekwangia indiensis sp. nov., Ohtaekwangia reichenbachii sp. nov. from diverse environment.</title>
        <authorList>
            <person name="Octaviana S."/>
        </authorList>
    </citation>
    <scope>NUCLEOTIDE SEQUENCE [LARGE SCALE GENOMIC DNA]</scope>
    <source>
        <strain evidence="1 2">PWU4</strain>
    </source>
</reference>
<evidence type="ECO:0000313" key="2">
    <source>
        <dbReference type="Proteomes" id="UP001319200"/>
    </source>
</evidence>
<protein>
    <submittedName>
        <fullName evidence="1">Uncharacterized protein</fullName>
    </submittedName>
</protein>
<dbReference type="Proteomes" id="UP001319200">
    <property type="component" value="Unassembled WGS sequence"/>
</dbReference>
<comment type="caution">
    <text evidence="1">The sequence shown here is derived from an EMBL/GenBank/DDBJ whole genome shotgun (WGS) entry which is preliminary data.</text>
</comment>
<sequence length="96" mass="11320">MKARNEDTVINYLSNGKYLYFNIEDSSEYNEPATTKLTIWKTKSNKFNLSVQKFLDKHFFAEDLYIRDEVLNFNSLDELRVALIDQFGVQLQSFHG</sequence>
<keyword evidence="2" id="KW-1185">Reference proteome</keyword>
<organism evidence="1 2">
    <name type="scientific">Chryseosolibacter histidini</name>
    <dbReference type="NCBI Taxonomy" id="2782349"/>
    <lineage>
        <taxon>Bacteria</taxon>
        <taxon>Pseudomonadati</taxon>
        <taxon>Bacteroidota</taxon>
        <taxon>Cytophagia</taxon>
        <taxon>Cytophagales</taxon>
        <taxon>Chryseotaleaceae</taxon>
        <taxon>Chryseosolibacter</taxon>
    </lineage>
</organism>
<dbReference type="EMBL" id="JAHESF010000003">
    <property type="protein sequence ID" value="MBT1696049.1"/>
    <property type="molecule type" value="Genomic_DNA"/>
</dbReference>
<accession>A0AAP2DI74</accession>
<dbReference type="RefSeq" id="WP_254160975.1">
    <property type="nucleotide sequence ID" value="NZ_JAHESF010000003.1"/>
</dbReference>
<proteinExistence type="predicted"/>
<name>A0AAP2DI74_9BACT</name>
<gene>
    <name evidence="1" type="ORF">KK083_04115</name>
</gene>
<dbReference type="AlphaFoldDB" id="A0AAP2DI74"/>